<name>A0A0V1E0A5_TRIPS</name>
<proteinExistence type="predicted"/>
<dbReference type="Proteomes" id="UP000054995">
    <property type="component" value="Unassembled WGS sequence"/>
</dbReference>
<dbReference type="AlphaFoldDB" id="A0A0V1E0A5"/>
<dbReference type="EMBL" id="JYDT01000770">
    <property type="protein sequence ID" value="KRY80138.1"/>
    <property type="molecule type" value="Genomic_DNA"/>
</dbReference>
<evidence type="ECO:0000313" key="4">
    <source>
        <dbReference type="Proteomes" id="UP000054995"/>
    </source>
</evidence>
<dbReference type="EMBL" id="JYDT01001046">
    <property type="protein sequence ID" value="KRY71739.1"/>
    <property type="molecule type" value="Genomic_DNA"/>
</dbReference>
<organism evidence="1 4">
    <name type="scientific">Trichinella pseudospiralis</name>
    <name type="common">Parasitic roundworm</name>
    <dbReference type="NCBI Taxonomy" id="6337"/>
    <lineage>
        <taxon>Eukaryota</taxon>
        <taxon>Metazoa</taxon>
        <taxon>Ecdysozoa</taxon>
        <taxon>Nematoda</taxon>
        <taxon>Enoplea</taxon>
        <taxon>Dorylaimia</taxon>
        <taxon>Trichinellida</taxon>
        <taxon>Trichinellidae</taxon>
        <taxon>Trichinella</taxon>
    </lineage>
</organism>
<protein>
    <submittedName>
        <fullName evidence="1">Uncharacterized protein</fullName>
    </submittedName>
</protein>
<evidence type="ECO:0000313" key="1">
    <source>
        <dbReference type="EMBL" id="KRY67278.1"/>
    </source>
</evidence>
<gene>
    <name evidence="3" type="ORF">T4D_14735</name>
    <name evidence="1" type="ORF">T4D_4151</name>
    <name evidence="2" type="ORF">T4D_5276</name>
</gene>
<reference evidence="1 4" key="1">
    <citation type="submission" date="2015-01" db="EMBL/GenBank/DDBJ databases">
        <title>Evolution of Trichinella species and genotypes.</title>
        <authorList>
            <person name="Korhonen P.K."/>
            <person name="Edoardo P."/>
            <person name="Giuseppe L.R."/>
            <person name="Gasser R.B."/>
        </authorList>
    </citation>
    <scope>NUCLEOTIDE SEQUENCE [LARGE SCALE GENOMIC DNA]</scope>
    <source>
        <strain evidence="1">ISS470</strain>
    </source>
</reference>
<dbReference type="EMBL" id="JYDT01001219">
    <property type="protein sequence ID" value="KRY67278.1"/>
    <property type="molecule type" value="Genomic_DNA"/>
</dbReference>
<keyword evidence="4" id="KW-1185">Reference proteome</keyword>
<sequence length="54" mass="6497">MAKNLFSKFGLFFMVKLSVFFKYLEKYATRSGADTFIVFVKLFRIDQYPLRPYL</sequence>
<evidence type="ECO:0000313" key="2">
    <source>
        <dbReference type="EMBL" id="KRY71739.1"/>
    </source>
</evidence>
<accession>A0A0V1E0A5</accession>
<evidence type="ECO:0000313" key="3">
    <source>
        <dbReference type="EMBL" id="KRY80138.1"/>
    </source>
</evidence>
<comment type="caution">
    <text evidence="1">The sequence shown here is derived from an EMBL/GenBank/DDBJ whole genome shotgun (WGS) entry which is preliminary data.</text>
</comment>